<dbReference type="NCBIfam" id="NF001770">
    <property type="entry name" value="PRK00509.1"/>
    <property type="match status" value="1"/>
</dbReference>
<dbReference type="SUPFAM" id="SSF69864">
    <property type="entry name" value="Argininosuccinate synthetase, C-terminal domain"/>
    <property type="match status" value="1"/>
</dbReference>
<sequence>MAEDKRVNKVVLAYSGGLDTSVILKWLQTTYNCEVVTFTADLGQGEELEPARKKAELLGVKPDNIFVDDLREEFVRDFVFPMFRANAVYEGQYLLGTSIARPLIAKRQIEILRATGADAVCHGATGKGNDQVRFELAYYALEPDVTVIAPWREWDLTSRTRLIEFAENHQIPIAKDKRGEAPFSVDANLLHSSSEGKVLEDPNLAAPEDVHMRTISPEDAPDRPTLVQIEFEKGDAVAIDGERLSPAELLTKLNALGKANGVGRLDLVENRFVGMKSRGVYETPGGTILLAAHRAIESITLDRGAAHLKDELMPRYAELIYNGFWFSPEREMLQAAIDHSQAEVSGVVRLKLYKGNVVVQGRSSPNSLYDQELVTFEDGAVAYDHRDAAGFIKLNALRLRTLAARRNRAH</sequence>
<evidence type="ECO:0000256" key="6">
    <source>
        <dbReference type="ARBA" id="ARBA00022741"/>
    </source>
</evidence>
<keyword evidence="5 8" id="KW-0028">Amino-acid biosynthesis</keyword>
<name>A0ABU1DKD2_9HYPH</name>
<keyword evidence="3 8" id="KW-0055">Arginine biosynthesis</keyword>
<comment type="catalytic activity">
    <reaction evidence="8">
        <text>L-citrulline + L-aspartate + ATP = 2-(N(omega)-L-arginino)succinate + AMP + diphosphate + H(+)</text>
        <dbReference type="Rhea" id="RHEA:10932"/>
        <dbReference type="ChEBI" id="CHEBI:15378"/>
        <dbReference type="ChEBI" id="CHEBI:29991"/>
        <dbReference type="ChEBI" id="CHEBI:30616"/>
        <dbReference type="ChEBI" id="CHEBI:33019"/>
        <dbReference type="ChEBI" id="CHEBI:57472"/>
        <dbReference type="ChEBI" id="CHEBI:57743"/>
        <dbReference type="ChEBI" id="CHEBI:456215"/>
        <dbReference type="EC" id="6.3.4.5"/>
    </reaction>
</comment>
<dbReference type="HAMAP" id="MF_00005">
    <property type="entry name" value="Arg_succ_synth_type1"/>
    <property type="match status" value="1"/>
</dbReference>
<feature type="binding site" evidence="8">
    <location>
        <position position="133"/>
    </location>
    <ligand>
        <name>L-citrulline</name>
        <dbReference type="ChEBI" id="CHEBI:57743"/>
    </ligand>
</feature>
<feature type="binding site" evidence="8">
    <location>
        <position position="269"/>
    </location>
    <ligand>
        <name>L-citrulline</name>
        <dbReference type="ChEBI" id="CHEBI:57743"/>
    </ligand>
</feature>
<comment type="subcellular location">
    <subcellularLocation>
        <location evidence="8">Cytoplasm</location>
    </subcellularLocation>
</comment>
<dbReference type="InterPro" id="IPR048268">
    <property type="entry name" value="Arginosuc_syn_C"/>
</dbReference>
<comment type="pathway">
    <text evidence="1 8">Amino-acid biosynthesis; L-arginine biosynthesis; L-arginine from L-ornithine and carbamoyl phosphate: step 2/3.</text>
</comment>
<dbReference type="InterPro" id="IPR014729">
    <property type="entry name" value="Rossmann-like_a/b/a_fold"/>
</dbReference>
<evidence type="ECO:0000259" key="9">
    <source>
        <dbReference type="Pfam" id="PF00764"/>
    </source>
</evidence>
<dbReference type="PANTHER" id="PTHR11587:SF2">
    <property type="entry name" value="ARGININOSUCCINATE SYNTHASE"/>
    <property type="match status" value="1"/>
</dbReference>
<dbReference type="EC" id="6.3.4.5" evidence="2 8"/>
<organism evidence="11 12">
    <name type="scientific">Chelatococcus sambhunathii</name>
    <dbReference type="NCBI Taxonomy" id="363953"/>
    <lineage>
        <taxon>Bacteria</taxon>
        <taxon>Pseudomonadati</taxon>
        <taxon>Pseudomonadota</taxon>
        <taxon>Alphaproteobacteria</taxon>
        <taxon>Hyphomicrobiales</taxon>
        <taxon>Chelatococcaceae</taxon>
        <taxon>Chelatococcus</taxon>
    </lineage>
</organism>
<evidence type="ECO:0000259" key="10">
    <source>
        <dbReference type="Pfam" id="PF20979"/>
    </source>
</evidence>
<evidence type="ECO:0000256" key="3">
    <source>
        <dbReference type="ARBA" id="ARBA00022571"/>
    </source>
</evidence>
<dbReference type="Pfam" id="PF00764">
    <property type="entry name" value="Arginosuc_synth"/>
    <property type="match status" value="1"/>
</dbReference>
<gene>
    <name evidence="8" type="primary">argG</name>
    <name evidence="11" type="ORF">IHQ68_18325</name>
</gene>
<feature type="binding site" evidence="8">
    <location>
        <position position="130"/>
    </location>
    <ligand>
        <name>L-aspartate</name>
        <dbReference type="ChEBI" id="CHEBI:29991"/>
    </ligand>
</feature>
<dbReference type="Gene3D" id="1.20.5.470">
    <property type="entry name" value="Single helix bin"/>
    <property type="match status" value="1"/>
</dbReference>
<feature type="binding site" evidence="8">
    <location>
        <position position="193"/>
    </location>
    <ligand>
        <name>L-citrulline</name>
        <dbReference type="ChEBI" id="CHEBI:57743"/>
    </ligand>
</feature>
<feature type="binding site" evidence="8">
    <location>
        <position position="123"/>
    </location>
    <ligand>
        <name>ATP</name>
        <dbReference type="ChEBI" id="CHEBI:30616"/>
    </ligand>
</feature>
<comment type="caution">
    <text evidence="11">The sequence shown here is derived from an EMBL/GenBank/DDBJ whole genome shotgun (WGS) entry which is preliminary data.</text>
</comment>
<keyword evidence="7 8" id="KW-0067">ATP-binding</keyword>
<dbReference type="PANTHER" id="PTHR11587">
    <property type="entry name" value="ARGININOSUCCINATE SYNTHASE"/>
    <property type="match status" value="1"/>
</dbReference>
<dbReference type="SUPFAM" id="SSF52402">
    <property type="entry name" value="Adenine nucleotide alpha hydrolases-like"/>
    <property type="match status" value="1"/>
</dbReference>
<dbReference type="RefSeq" id="WP_309394452.1">
    <property type="nucleotide sequence ID" value="NZ_JADBEO010000058.1"/>
</dbReference>
<dbReference type="EMBL" id="JADBEO010000058">
    <property type="protein sequence ID" value="MDR4308581.1"/>
    <property type="molecule type" value="Genomic_DNA"/>
</dbReference>
<dbReference type="InterPro" id="IPR023434">
    <property type="entry name" value="Arginosuc_synth_type_1_subfam"/>
</dbReference>
<dbReference type="Proteomes" id="UP001181622">
    <property type="component" value="Unassembled WGS sequence"/>
</dbReference>
<feature type="domain" description="Arginosuccinate synthase-like N-terminal" evidence="9">
    <location>
        <begin position="9"/>
        <end position="172"/>
    </location>
</feature>
<keyword evidence="12" id="KW-1185">Reference proteome</keyword>
<proteinExistence type="inferred from homology"/>
<accession>A0ABU1DKD2</accession>
<dbReference type="PROSITE" id="PS00564">
    <property type="entry name" value="ARGININOSUCCIN_SYN_1"/>
    <property type="match status" value="1"/>
</dbReference>
<feature type="binding site" evidence="8">
    <location>
        <position position="98"/>
    </location>
    <ligand>
        <name>L-citrulline</name>
        <dbReference type="ChEBI" id="CHEBI:57743"/>
    </ligand>
</feature>
<feature type="domain" description="Arginosuccinate synthase C-terminal" evidence="10">
    <location>
        <begin position="183"/>
        <end position="400"/>
    </location>
</feature>
<keyword evidence="4 8" id="KW-0436">Ligase</keyword>
<protein>
    <recommendedName>
        <fullName evidence="2 8">Argininosuccinate synthase</fullName>
        <ecNumber evidence="2 8">6.3.4.5</ecNumber>
    </recommendedName>
    <alternativeName>
        <fullName evidence="8">Citrulline--aspartate ligase</fullName>
    </alternativeName>
</protein>
<dbReference type="NCBIfam" id="TIGR00032">
    <property type="entry name" value="argG"/>
    <property type="match status" value="1"/>
</dbReference>
<dbReference type="InterPro" id="IPR018223">
    <property type="entry name" value="Arginosuc_synth_CS"/>
</dbReference>
<evidence type="ECO:0000256" key="7">
    <source>
        <dbReference type="ARBA" id="ARBA00022840"/>
    </source>
</evidence>
<dbReference type="InterPro" id="IPR024074">
    <property type="entry name" value="AS_cat/multimer_dom_body"/>
</dbReference>
<feature type="binding site" evidence="8">
    <location>
        <begin position="13"/>
        <end position="21"/>
    </location>
    <ligand>
        <name>ATP</name>
        <dbReference type="ChEBI" id="CHEBI:30616"/>
    </ligand>
</feature>
<dbReference type="Gene3D" id="3.90.1260.10">
    <property type="entry name" value="Argininosuccinate synthetase, chain A, domain 2"/>
    <property type="match status" value="1"/>
</dbReference>
<keyword evidence="6 8" id="KW-0547">Nucleotide-binding</keyword>
<comment type="subunit">
    <text evidence="8">Homotetramer.</text>
</comment>
<evidence type="ECO:0000313" key="12">
    <source>
        <dbReference type="Proteomes" id="UP001181622"/>
    </source>
</evidence>
<dbReference type="Pfam" id="PF20979">
    <property type="entry name" value="Arginosuc_syn_C"/>
    <property type="match status" value="1"/>
</dbReference>
<evidence type="ECO:0000256" key="8">
    <source>
        <dbReference type="HAMAP-Rule" id="MF_00005"/>
    </source>
</evidence>
<evidence type="ECO:0000256" key="1">
    <source>
        <dbReference type="ARBA" id="ARBA00004967"/>
    </source>
</evidence>
<feature type="binding site" evidence="8">
    <location>
        <position position="281"/>
    </location>
    <ligand>
        <name>L-citrulline</name>
        <dbReference type="ChEBI" id="CHEBI:57743"/>
    </ligand>
</feature>
<evidence type="ECO:0000256" key="5">
    <source>
        <dbReference type="ARBA" id="ARBA00022605"/>
    </source>
</evidence>
<reference evidence="11" key="1">
    <citation type="submission" date="2020-10" db="EMBL/GenBank/DDBJ databases">
        <authorList>
            <person name="Abbas A."/>
            <person name="Razzaq R."/>
            <person name="Waqas M."/>
            <person name="Abbas N."/>
            <person name="Nielsen T.K."/>
            <person name="Hansen L.H."/>
            <person name="Hussain S."/>
            <person name="Shahid M."/>
        </authorList>
    </citation>
    <scope>NUCLEOTIDE SEQUENCE</scope>
    <source>
        <strain evidence="11">S14</strain>
    </source>
</reference>
<dbReference type="InterPro" id="IPR001518">
    <property type="entry name" value="Arginosuc_synth"/>
</dbReference>
<dbReference type="PROSITE" id="PS00565">
    <property type="entry name" value="ARGININOSUCCIN_SYN_2"/>
    <property type="match status" value="1"/>
</dbReference>
<feature type="binding site" evidence="8">
    <location>
        <position position="184"/>
    </location>
    <ligand>
        <name>L-citrulline</name>
        <dbReference type="ChEBI" id="CHEBI:57743"/>
    </ligand>
</feature>
<feature type="binding site" evidence="8">
    <location>
        <position position="93"/>
    </location>
    <ligand>
        <name>L-citrulline</name>
        <dbReference type="ChEBI" id="CHEBI:57743"/>
    </ligand>
</feature>
<evidence type="ECO:0000256" key="2">
    <source>
        <dbReference type="ARBA" id="ARBA00012286"/>
    </source>
</evidence>
<feature type="binding site" evidence="8">
    <location>
        <position position="125"/>
    </location>
    <ligand>
        <name>L-aspartate</name>
        <dbReference type="ChEBI" id="CHEBI:29991"/>
    </ligand>
</feature>
<keyword evidence="8" id="KW-0963">Cytoplasm</keyword>
<dbReference type="CDD" id="cd01999">
    <property type="entry name" value="ASS"/>
    <property type="match status" value="1"/>
</dbReference>
<dbReference type="GO" id="GO:0004055">
    <property type="term" value="F:argininosuccinate synthase activity"/>
    <property type="evidence" value="ECO:0007669"/>
    <property type="project" value="UniProtKB-EC"/>
</dbReference>
<feature type="binding site" evidence="8">
    <location>
        <position position="40"/>
    </location>
    <ligand>
        <name>ATP</name>
        <dbReference type="ChEBI" id="CHEBI:30616"/>
    </ligand>
</feature>
<dbReference type="InterPro" id="IPR048267">
    <property type="entry name" value="Arginosuc_syn_N"/>
</dbReference>
<dbReference type="Gene3D" id="3.40.50.620">
    <property type="entry name" value="HUPs"/>
    <property type="match status" value="1"/>
</dbReference>
<feature type="binding site" evidence="8">
    <location>
        <position position="129"/>
    </location>
    <ligand>
        <name>L-aspartate</name>
        <dbReference type="ChEBI" id="CHEBI:29991"/>
    </ligand>
</feature>
<comment type="similarity">
    <text evidence="8">Belongs to the argininosuccinate synthase family. Type 1 subfamily.</text>
</comment>
<evidence type="ECO:0000256" key="4">
    <source>
        <dbReference type="ARBA" id="ARBA00022598"/>
    </source>
</evidence>
<feature type="binding site" evidence="8">
    <location>
        <position position="129"/>
    </location>
    <ligand>
        <name>L-citrulline</name>
        <dbReference type="ChEBI" id="CHEBI:57743"/>
    </ligand>
</feature>
<evidence type="ECO:0000313" key="11">
    <source>
        <dbReference type="EMBL" id="MDR4308581.1"/>
    </source>
</evidence>